<dbReference type="PROSITE" id="PS50878">
    <property type="entry name" value="RT_POL"/>
    <property type="match status" value="1"/>
</dbReference>
<dbReference type="Proteomes" id="UP001497623">
    <property type="component" value="Unassembled WGS sequence"/>
</dbReference>
<protein>
    <recommendedName>
        <fullName evidence="7">Reverse transcriptase</fullName>
    </recommendedName>
</protein>
<feature type="zinc finger region" description="C3H1-type" evidence="1">
    <location>
        <begin position="123"/>
        <end position="146"/>
    </location>
</feature>
<keyword evidence="1" id="KW-0862">Zinc</keyword>
<keyword evidence="1" id="KW-0479">Metal-binding</keyword>
<feature type="domain" description="Reverse transcriptase" evidence="4">
    <location>
        <begin position="209"/>
        <end position="472"/>
    </location>
</feature>
<reference evidence="5 6" key="1">
    <citation type="submission" date="2024-05" db="EMBL/GenBank/DDBJ databases">
        <authorList>
            <person name="Wallberg A."/>
        </authorList>
    </citation>
    <scope>NUCLEOTIDE SEQUENCE [LARGE SCALE GENOMIC DNA]</scope>
</reference>
<dbReference type="PANTHER" id="PTHR47027:SF20">
    <property type="entry name" value="REVERSE TRANSCRIPTASE-LIKE PROTEIN WITH RNA-DIRECTED DNA POLYMERASE DOMAIN"/>
    <property type="match status" value="1"/>
</dbReference>
<dbReference type="EMBL" id="CAXKWB010006175">
    <property type="protein sequence ID" value="CAL4081846.1"/>
    <property type="molecule type" value="Genomic_DNA"/>
</dbReference>
<evidence type="ECO:0000256" key="1">
    <source>
        <dbReference type="PROSITE-ProRule" id="PRU00723"/>
    </source>
</evidence>
<dbReference type="SUPFAM" id="SSF56672">
    <property type="entry name" value="DNA/RNA polymerases"/>
    <property type="match status" value="1"/>
</dbReference>
<dbReference type="GO" id="GO:0071897">
    <property type="term" value="P:DNA biosynthetic process"/>
    <property type="evidence" value="ECO:0007669"/>
    <property type="project" value="UniProtKB-ARBA"/>
</dbReference>
<name>A0AAV2QIA3_MEGNR</name>
<dbReference type="GO" id="GO:0008270">
    <property type="term" value="F:zinc ion binding"/>
    <property type="evidence" value="ECO:0007669"/>
    <property type="project" value="UniProtKB-KW"/>
</dbReference>
<feature type="compositionally biased region" description="Basic and acidic residues" evidence="2">
    <location>
        <begin position="48"/>
        <end position="75"/>
    </location>
</feature>
<evidence type="ECO:0008006" key="7">
    <source>
        <dbReference type="Google" id="ProtNLM"/>
    </source>
</evidence>
<dbReference type="PROSITE" id="PS50103">
    <property type="entry name" value="ZF_C3H1"/>
    <property type="match status" value="1"/>
</dbReference>
<organism evidence="5 6">
    <name type="scientific">Meganyctiphanes norvegica</name>
    <name type="common">Northern krill</name>
    <name type="synonym">Thysanopoda norvegica</name>
    <dbReference type="NCBI Taxonomy" id="48144"/>
    <lineage>
        <taxon>Eukaryota</taxon>
        <taxon>Metazoa</taxon>
        <taxon>Ecdysozoa</taxon>
        <taxon>Arthropoda</taxon>
        <taxon>Crustacea</taxon>
        <taxon>Multicrustacea</taxon>
        <taxon>Malacostraca</taxon>
        <taxon>Eumalacostraca</taxon>
        <taxon>Eucarida</taxon>
        <taxon>Euphausiacea</taxon>
        <taxon>Euphausiidae</taxon>
        <taxon>Meganyctiphanes</taxon>
    </lineage>
</organism>
<sequence>MRSVLFQRNTEDACSGELCGKLHVENLQFDKWRNQEIINPYRQEKIKMDKSEEIEQDNRNRKNPIENKTENKNDNTNEEIEGLIGANALPTNQEWEDMPIWDDNVYMNQNRKKQKNNEILVNICTFHAIGECRYGKDKCQNIHNDVIREDIIRERSKVRIGQTWSVCVHYIMGKCGYGWDCLQYHPISRIEDIEDNNEEKLADNKENNSNKNNDVDNSKSEDIKVNSNEEKTAEKNEIKNDKLYMSIIKDKIESHLIRNDLVKFNQTGFTKGGRLEYNHFLLQYLVKDNIENKGNKKPLIMTAIDFTKAFDSINRENMMKCLIEYKIHPYIIDTFAKIYQGDHTYIEFKDKKIKIDITNGIRQGCIASSVLFKLITYVIIEKLEKEGISYKIDNININSIFFADDSILVADSVQSAERNLRILIETSEKFGLHINKEKSNVIVYRNAKEKREIKEIAGIKVTNNITYLGLEMNNTINMFRNQKINTSEKARKLANITYSVISRSCNKILIGKTFWKCVVVPSLLHGIEVINYTNTEINKLQIIENSVYRKILGARPNSAKEALRSEIGSSLMSTRIMQSKLFFIKSIIEGDNLLIKEVLRNIRQNPLNRWNIQINEYLKELEITYSELINMSKIEIKNLIRKNDTNKWKRAIKLQKTLVYYEKYKKDITDENIYRNDHSSVLLFQARTNSLPLADEEKYKKRSTTCVMCKSEEENIKHFLFRCKITEVIRHKYLNRINSNEEEYAIKEILFDKENIDRTKDFLSELWKKRKKVINIINKEKEKEEYDMEVKRICQMKNPFQRKGG</sequence>
<dbReference type="Pfam" id="PF00078">
    <property type="entry name" value="RVT_1"/>
    <property type="match status" value="1"/>
</dbReference>
<evidence type="ECO:0000256" key="2">
    <source>
        <dbReference type="SAM" id="MobiDB-lite"/>
    </source>
</evidence>
<feature type="region of interest" description="Disordered" evidence="2">
    <location>
        <begin position="202"/>
        <end position="232"/>
    </location>
</feature>
<dbReference type="AlphaFoldDB" id="A0AAV2QIA3"/>
<dbReference type="PANTHER" id="PTHR47027">
    <property type="entry name" value="REVERSE TRANSCRIPTASE DOMAIN-CONTAINING PROTEIN"/>
    <property type="match status" value="1"/>
</dbReference>
<dbReference type="Gene3D" id="3.30.1370.210">
    <property type="match status" value="1"/>
</dbReference>
<keyword evidence="6" id="KW-1185">Reference proteome</keyword>
<comment type="caution">
    <text evidence="5">The sequence shown here is derived from an EMBL/GenBank/DDBJ whole genome shotgun (WGS) entry which is preliminary data.</text>
</comment>
<dbReference type="SMART" id="SM00356">
    <property type="entry name" value="ZnF_C3H1"/>
    <property type="match status" value="2"/>
</dbReference>
<feature type="domain" description="C3H1-type" evidence="3">
    <location>
        <begin position="123"/>
        <end position="146"/>
    </location>
</feature>
<dbReference type="InterPro" id="IPR000571">
    <property type="entry name" value="Znf_CCCH"/>
</dbReference>
<dbReference type="InterPro" id="IPR000477">
    <property type="entry name" value="RT_dom"/>
</dbReference>
<accession>A0AAV2QIA3</accession>
<evidence type="ECO:0000259" key="4">
    <source>
        <dbReference type="PROSITE" id="PS50878"/>
    </source>
</evidence>
<keyword evidence="1" id="KW-0863">Zinc-finger</keyword>
<gene>
    <name evidence="5" type="ORF">MNOR_LOCUS11644</name>
</gene>
<proteinExistence type="predicted"/>
<evidence type="ECO:0000313" key="6">
    <source>
        <dbReference type="Proteomes" id="UP001497623"/>
    </source>
</evidence>
<dbReference type="InterPro" id="IPR043502">
    <property type="entry name" value="DNA/RNA_pol_sf"/>
</dbReference>
<evidence type="ECO:0000259" key="3">
    <source>
        <dbReference type="PROSITE" id="PS50103"/>
    </source>
</evidence>
<feature type="region of interest" description="Disordered" evidence="2">
    <location>
        <begin position="48"/>
        <end position="77"/>
    </location>
</feature>
<evidence type="ECO:0000313" key="5">
    <source>
        <dbReference type="EMBL" id="CAL4081846.1"/>
    </source>
</evidence>